<name>A0ABX9XCB2_9PSED</name>
<comment type="caution">
    <text evidence="2">The sequence shown here is derived from an EMBL/GenBank/DDBJ whole genome shotgun (WGS) entry which is preliminary data.</text>
</comment>
<keyword evidence="3" id="KW-1185">Reference proteome</keyword>
<dbReference type="SUPFAM" id="SSF56436">
    <property type="entry name" value="C-type lectin-like"/>
    <property type="match status" value="1"/>
</dbReference>
<dbReference type="InterPro" id="IPR005532">
    <property type="entry name" value="SUMF_dom"/>
</dbReference>
<dbReference type="PANTHER" id="PTHR23150">
    <property type="entry name" value="SULFATASE MODIFYING FACTOR 1, 2"/>
    <property type="match status" value="1"/>
</dbReference>
<accession>A0ABX9XCB2</accession>
<dbReference type="InterPro" id="IPR051043">
    <property type="entry name" value="Sulfatase_Mod_Factor_Kinase"/>
</dbReference>
<evidence type="ECO:0000259" key="1">
    <source>
        <dbReference type="Pfam" id="PF03781"/>
    </source>
</evidence>
<dbReference type="InterPro" id="IPR016187">
    <property type="entry name" value="CTDL_fold"/>
</dbReference>
<gene>
    <name evidence="2" type="ORF">EF096_20230</name>
</gene>
<dbReference type="Proteomes" id="UP000275199">
    <property type="component" value="Unassembled WGS sequence"/>
</dbReference>
<feature type="domain" description="Sulfatase-modifying factor enzyme-like" evidence="1">
    <location>
        <begin position="42"/>
        <end position="285"/>
    </location>
</feature>
<dbReference type="InterPro" id="IPR042095">
    <property type="entry name" value="SUMF_sf"/>
</dbReference>
<dbReference type="EMBL" id="RKKU01000064">
    <property type="protein sequence ID" value="ROZ80050.1"/>
    <property type="molecule type" value="Genomic_DNA"/>
</dbReference>
<proteinExistence type="predicted"/>
<reference evidence="2 3" key="1">
    <citation type="submission" date="2018-11" db="EMBL/GenBank/DDBJ databases">
        <authorList>
            <person name="Jang G.I."/>
            <person name="Hwang C.Y."/>
        </authorList>
    </citation>
    <scope>NUCLEOTIDE SEQUENCE [LARGE SCALE GENOMIC DNA]</scope>
    <source>
        <strain evidence="2 3">SSM26</strain>
    </source>
</reference>
<sequence>MPHSEKLSAEKVEAIAQRINDRYPDLSGKLRKQILATVVRSLDNMVFIEGGEFEMGDFGTLCQYDPANMGPWPYGQEPERLCPITPERHDDYLHQVRLSSYYLSRYQTRLEDFDLFRTSLGLPLFKAEYRDREDLADYFASDNPTPVKSWQEAKDYCLWLGELSSYPVDLPSEAQWEFAARSRGQYLQYTTDNGNLENGRNILHDDKTFLVPVGQFPANPLGLYDMTGNTTDWVNDWYAEDYYAHSPQQDPKGPESGIQKVRRGSNYAEANWMSANSVRRWPDNPKSDGYYPGSSFRCSIQSAQVLDQ</sequence>
<protein>
    <recommendedName>
        <fullName evidence="1">Sulfatase-modifying factor enzyme-like domain-containing protein</fullName>
    </recommendedName>
</protein>
<dbReference type="Pfam" id="PF03781">
    <property type="entry name" value="FGE-sulfatase"/>
    <property type="match status" value="1"/>
</dbReference>
<dbReference type="PANTHER" id="PTHR23150:SF19">
    <property type="entry name" value="FORMYLGLYCINE-GENERATING ENZYME"/>
    <property type="match status" value="1"/>
</dbReference>
<dbReference type="Gene3D" id="3.90.1580.10">
    <property type="entry name" value="paralog of FGE (formylglycine-generating enzyme)"/>
    <property type="match status" value="1"/>
</dbReference>
<evidence type="ECO:0000313" key="2">
    <source>
        <dbReference type="EMBL" id="ROZ80050.1"/>
    </source>
</evidence>
<evidence type="ECO:0000313" key="3">
    <source>
        <dbReference type="Proteomes" id="UP000275199"/>
    </source>
</evidence>
<organism evidence="2 3">
    <name type="scientific">Pseudomonas neustonica</name>
    <dbReference type="NCBI Taxonomy" id="2487346"/>
    <lineage>
        <taxon>Bacteria</taxon>
        <taxon>Pseudomonadati</taxon>
        <taxon>Pseudomonadota</taxon>
        <taxon>Gammaproteobacteria</taxon>
        <taxon>Pseudomonadales</taxon>
        <taxon>Pseudomonadaceae</taxon>
        <taxon>Pseudomonas</taxon>
    </lineage>
</organism>